<evidence type="ECO:0000313" key="11">
    <source>
        <dbReference type="EnsemblProtists" id="EKX33394"/>
    </source>
</evidence>
<dbReference type="PANTHER" id="PTHR43382:SF2">
    <property type="entry name" value="BIFUNCTIONAL GLUTAMATE_PROLINE--TRNA LIGASE"/>
    <property type="match status" value="1"/>
</dbReference>
<dbReference type="SUPFAM" id="SSF52954">
    <property type="entry name" value="Class II aaRS ABD-related"/>
    <property type="match status" value="1"/>
</dbReference>
<dbReference type="SUPFAM" id="SSF64586">
    <property type="entry name" value="C-terminal domain of ProRS"/>
    <property type="match status" value="1"/>
</dbReference>
<dbReference type="OrthoDB" id="1350766at2759"/>
<dbReference type="PANTHER" id="PTHR43382">
    <property type="entry name" value="PROLYL-TRNA SYNTHETASE"/>
    <property type="match status" value="1"/>
</dbReference>
<reference evidence="12" key="2">
    <citation type="submission" date="2012-11" db="EMBL/GenBank/DDBJ databases">
        <authorList>
            <person name="Kuo A."/>
            <person name="Curtis B.A."/>
            <person name="Tanifuji G."/>
            <person name="Burki F."/>
            <person name="Gruber A."/>
            <person name="Irimia M."/>
            <person name="Maruyama S."/>
            <person name="Arias M.C."/>
            <person name="Ball S.G."/>
            <person name="Gile G.H."/>
            <person name="Hirakawa Y."/>
            <person name="Hopkins J.F."/>
            <person name="Rensing S.A."/>
            <person name="Schmutz J."/>
            <person name="Symeonidi A."/>
            <person name="Elias M."/>
            <person name="Eveleigh R.J."/>
            <person name="Herman E.K."/>
            <person name="Klute M.J."/>
            <person name="Nakayama T."/>
            <person name="Obornik M."/>
            <person name="Reyes-Prieto A."/>
            <person name="Armbrust E.V."/>
            <person name="Aves S.J."/>
            <person name="Beiko R.G."/>
            <person name="Coutinho P."/>
            <person name="Dacks J.B."/>
            <person name="Durnford D.G."/>
            <person name="Fast N.M."/>
            <person name="Green B.R."/>
            <person name="Grisdale C."/>
            <person name="Hempe F."/>
            <person name="Henrissat B."/>
            <person name="Hoppner M.P."/>
            <person name="Ishida K.-I."/>
            <person name="Kim E."/>
            <person name="Koreny L."/>
            <person name="Kroth P.G."/>
            <person name="Liu Y."/>
            <person name="Malik S.-B."/>
            <person name="Maier U.G."/>
            <person name="McRose D."/>
            <person name="Mock T."/>
            <person name="Neilson J.A."/>
            <person name="Onodera N.T."/>
            <person name="Poole A.M."/>
            <person name="Pritham E.J."/>
            <person name="Richards T.A."/>
            <person name="Rocap G."/>
            <person name="Roy S.W."/>
            <person name="Sarai C."/>
            <person name="Schaack S."/>
            <person name="Shirato S."/>
            <person name="Slamovits C.H."/>
            <person name="Spencer D.F."/>
            <person name="Suzuki S."/>
            <person name="Worden A.Z."/>
            <person name="Zauner S."/>
            <person name="Barry K."/>
            <person name="Bell C."/>
            <person name="Bharti A.K."/>
            <person name="Crow J.A."/>
            <person name="Grimwood J."/>
            <person name="Kramer R."/>
            <person name="Lindquist E."/>
            <person name="Lucas S."/>
            <person name="Salamov A."/>
            <person name="McFadden G.I."/>
            <person name="Lane C.E."/>
            <person name="Keeling P.J."/>
            <person name="Gray M.W."/>
            <person name="Grigoriev I.V."/>
            <person name="Archibald J.M."/>
        </authorList>
    </citation>
    <scope>NUCLEOTIDE SEQUENCE</scope>
    <source>
        <strain evidence="12">CCMP2712</strain>
    </source>
</reference>
<dbReference type="AlphaFoldDB" id="L1IBU9"/>
<evidence type="ECO:0000259" key="9">
    <source>
        <dbReference type="PROSITE" id="PS50862"/>
    </source>
</evidence>
<keyword evidence="2" id="KW-0436">Ligase</keyword>
<dbReference type="OMA" id="GINYIAH"/>
<dbReference type="Pfam" id="PF09180">
    <property type="entry name" value="ProRS-C_1"/>
    <property type="match status" value="1"/>
</dbReference>
<dbReference type="InterPro" id="IPR045864">
    <property type="entry name" value="aa-tRNA-synth_II/BPL/LPL"/>
</dbReference>
<dbReference type="GO" id="GO:0004827">
    <property type="term" value="F:proline-tRNA ligase activity"/>
    <property type="evidence" value="ECO:0007669"/>
    <property type="project" value="UniProtKB-EC"/>
</dbReference>
<dbReference type="Gene3D" id="3.40.50.800">
    <property type="entry name" value="Anticodon-binding domain"/>
    <property type="match status" value="1"/>
</dbReference>
<dbReference type="InterPro" id="IPR004499">
    <property type="entry name" value="Pro-tRNA-ligase_IIa_arc-type"/>
</dbReference>
<dbReference type="RefSeq" id="XP_005820374.1">
    <property type="nucleotide sequence ID" value="XM_005820317.1"/>
</dbReference>
<dbReference type="KEGG" id="gtt:GUITHDRAFT_81499"/>
<keyword evidence="5" id="KW-0648">Protein biosynthesis</keyword>
<evidence type="ECO:0000256" key="5">
    <source>
        <dbReference type="ARBA" id="ARBA00022917"/>
    </source>
</evidence>
<dbReference type="InterPro" id="IPR016061">
    <property type="entry name" value="Pro-tRNA_ligase_II_C"/>
</dbReference>
<evidence type="ECO:0000256" key="7">
    <source>
        <dbReference type="ARBA" id="ARBA00029731"/>
    </source>
</evidence>
<dbReference type="EnsemblProtists" id="EKX33394">
    <property type="protein sequence ID" value="EKX33394"/>
    <property type="gene ID" value="GUITHDRAFT_81499"/>
</dbReference>
<dbReference type="GO" id="GO:0005737">
    <property type="term" value="C:cytoplasm"/>
    <property type="evidence" value="ECO:0007669"/>
    <property type="project" value="InterPro"/>
</dbReference>
<evidence type="ECO:0000256" key="1">
    <source>
        <dbReference type="ARBA" id="ARBA00012831"/>
    </source>
</evidence>
<evidence type="ECO:0000313" key="10">
    <source>
        <dbReference type="EMBL" id="EKX33394.1"/>
    </source>
</evidence>
<keyword evidence="6" id="KW-0030">Aminoacyl-tRNA synthetase</keyword>
<evidence type="ECO:0000256" key="3">
    <source>
        <dbReference type="ARBA" id="ARBA00022741"/>
    </source>
</evidence>
<evidence type="ECO:0000256" key="6">
    <source>
        <dbReference type="ARBA" id="ARBA00023146"/>
    </source>
</evidence>
<dbReference type="HOGENOM" id="CLU_001882_4_2_1"/>
<dbReference type="Pfam" id="PF03129">
    <property type="entry name" value="HGTP_anticodon"/>
    <property type="match status" value="1"/>
</dbReference>
<dbReference type="GeneID" id="17290151"/>
<dbReference type="GO" id="GO:0005524">
    <property type="term" value="F:ATP binding"/>
    <property type="evidence" value="ECO:0007669"/>
    <property type="project" value="UniProtKB-KW"/>
</dbReference>
<reference evidence="10 12" key="1">
    <citation type="journal article" date="2012" name="Nature">
        <title>Algal genomes reveal evolutionary mosaicism and the fate of nucleomorphs.</title>
        <authorList>
            <consortium name="DOE Joint Genome Institute"/>
            <person name="Curtis B.A."/>
            <person name="Tanifuji G."/>
            <person name="Burki F."/>
            <person name="Gruber A."/>
            <person name="Irimia M."/>
            <person name="Maruyama S."/>
            <person name="Arias M.C."/>
            <person name="Ball S.G."/>
            <person name="Gile G.H."/>
            <person name="Hirakawa Y."/>
            <person name="Hopkins J.F."/>
            <person name="Kuo A."/>
            <person name="Rensing S.A."/>
            <person name="Schmutz J."/>
            <person name="Symeonidi A."/>
            <person name="Elias M."/>
            <person name="Eveleigh R.J."/>
            <person name="Herman E.K."/>
            <person name="Klute M.J."/>
            <person name="Nakayama T."/>
            <person name="Obornik M."/>
            <person name="Reyes-Prieto A."/>
            <person name="Armbrust E.V."/>
            <person name="Aves S.J."/>
            <person name="Beiko R.G."/>
            <person name="Coutinho P."/>
            <person name="Dacks J.B."/>
            <person name="Durnford D.G."/>
            <person name="Fast N.M."/>
            <person name="Green B.R."/>
            <person name="Grisdale C.J."/>
            <person name="Hempel F."/>
            <person name="Henrissat B."/>
            <person name="Hoppner M.P."/>
            <person name="Ishida K."/>
            <person name="Kim E."/>
            <person name="Koreny L."/>
            <person name="Kroth P.G."/>
            <person name="Liu Y."/>
            <person name="Malik S.B."/>
            <person name="Maier U.G."/>
            <person name="McRose D."/>
            <person name="Mock T."/>
            <person name="Neilson J.A."/>
            <person name="Onodera N.T."/>
            <person name="Poole A.M."/>
            <person name="Pritham E.J."/>
            <person name="Richards T.A."/>
            <person name="Rocap G."/>
            <person name="Roy S.W."/>
            <person name="Sarai C."/>
            <person name="Schaack S."/>
            <person name="Shirato S."/>
            <person name="Slamovits C.H."/>
            <person name="Spencer D.F."/>
            <person name="Suzuki S."/>
            <person name="Worden A.Z."/>
            <person name="Zauner S."/>
            <person name="Barry K."/>
            <person name="Bell C."/>
            <person name="Bharti A.K."/>
            <person name="Crow J.A."/>
            <person name="Grimwood J."/>
            <person name="Kramer R."/>
            <person name="Lindquist E."/>
            <person name="Lucas S."/>
            <person name="Salamov A."/>
            <person name="McFadden G.I."/>
            <person name="Lane C.E."/>
            <person name="Keeling P.J."/>
            <person name="Gray M.W."/>
            <person name="Grigoriev I.V."/>
            <person name="Archibald J.M."/>
        </authorList>
    </citation>
    <scope>NUCLEOTIDE SEQUENCE</scope>
    <source>
        <strain evidence="10 12">CCMP2712</strain>
    </source>
</reference>
<dbReference type="InterPro" id="IPR036621">
    <property type="entry name" value="Anticodon-bd_dom_sf"/>
</dbReference>
<dbReference type="SUPFAM" id="SSF55681">
    <property type="entry name" value="Class II aaRS and biotin synthetases"/>
    <property type="match status" value="1"/>
</dbReference>
<proteinExistence type="inferred from homology"/>
<dbReference type="SMART" id="SM00946">
    <property type="entry name" value="ProRS-C_1"/>
    <property type="match status" value="1"/>
</dbReference>
<evidence type="ECO:0000313" key="12">
    <source>
        <dbReference type="Proteomes" id="UP000011087"/>
    </source>
</evidence>
<dbReference type="NCBIfam" id="TIGR00408">
    <property type="entry name" value="proS_fam_I"/>
    <property type="match status" value="1"/>
</dbReference>
<dbReference type="EMBL" id="JH993143">
    <property type="protein sequence ID" value="EKX33394.1"/>
    <property type="molecule type" value="Genomic_DNA"/>
</dbReference>
<evidence type="ECO:0000256" key="2">
    <source>
        <dbReference type="ARBA" id="ARBA00022598"/>
    </source>
</evidence>
<dbReference type="CDD" id="cd00778">
    <property type="entry name" value="ProRS_core_arch_euk"/>
    <property type="match status" value="1"/>
</dbReference>
<feature type="domain" description="Aminoacyl-transfer RNA synthetases class-II family profile" evidence="9">
    <location>
        <begin position="38"/>
        <end position="278"/>
    </location>
</feature>
<reference evidence="11" key="3">
    <citation type="submission" date="2016-03" db="UniProtKB">
        <authorList>
            <consortium name="EnsemblProtists"/>
        </authorList>
    </citation>
    <scope>IDENTIFICATION</scope>
</reference>
<keyword evidence="3" id="KW-0547">Nucleotide-binding</keyword>
<dbReference type="eggNOG" id="KOG4163">
    <property type="taxonomic scope" value="Eukaryota"/>
</dbReference>
<dbReference type="HAMAP" id="MF_01571">
    <property type="entry name" value="Pro_tRNA_synth_type3"/>
    <property type="match status" value="1"/>
</dbReference>
<name>L1IBU9_GUITC</name>
<accession>L1IBU9</accession>
<dbReference type="InterPro" id="IPR033721">
    <property type="entry name" value="ProRS_core_arch_euk"/>
</dbReference>
<dbReference type="InterPro" id="IPR004154">
    <property type="entry name" value="Anticodon-bd"/>
</dbReference>
<keyword evidence="12" id="KW-1185">Reference proteome</keyword>
<dbReference type="STRING" id="905079.L1IBU9"/>
<organism evidence="10">
    <name type="scientific">Guillardia theta (strain CCMP2712)</name>
    <name type="common">Cryptophyte</name>
    <dbReference type="NCBI Taxonomy" id="905079"/>
    <lineage>
        <taxon>Eukaryota</taxon>
        <taxon>Cryptophyceae</taxon>
        <taxon>Pyrenomonadales</taxon>
        <taxon>Geminigeraceae</taxon>
        <taxon>Guillardia</taxon>
    </lineage>
</organism>
<keyword evidence="4" id="KW-0067">ATP-binding</keyword>
<dbReference type="FunFam" id="3.30.930.10:FF:000007">
    <property type="entry name" value="Bifunctional glutamate/proline--tRNA ligase"/>
    <property type="match status" value="1"/>
</dbReference>
<evidence type="ECO:0000256" key="4">
    <source>
        <dbReference type="ARBA" id="ARBA00022840"/>
    </source>
</evidence>
<dbReference type="InterPro" id="IPR017449">
    <property type="entry name" value="Pro-tRNA_synth_II"/>
</dbReference>
<gene>
    <name evidence="10" type="ORF">GUITHDRAFT_81499</name>
</gene>
<protein>
    <recommendedName>
        <fullName evidence="1">proline--tRNA ligase</fullName>
        <ecNumber evidence="1">6.1.1.15</ecNumber>
    </recommendedName>
    <alternativeName>
        <fullName evidence="7">Prolyl-tRNA synthetase</fullName>
    </alternativeName>
</protein>
<dbReference type="InterPro" id="IPR002314">
    <property type="entry name" value="aa-tRNA-synt_IIb"/>
</dbReference>
<dbReference type="PRINTS" id="PR01046">
    <property type="entry name" value="TRNASYNTHPRO"/>
</dbReference>
<comment type="catalytic activity">
    <reaction evidence="8">
        <text>tRNA(Pro) + L-proline + ATP = L-prolyl-tRNA(Pro) + AMP + diphosphate</text>
        <dbReference type="Rhea" id="RHEA:14305"/>
        <dbReference type="Rhea" id="RHEA-COMP:9700"/>
        <dbReference type="Rhea" id="RHEA-COMP:9702"/>
        <dbReference type="ChEBI" id="CHEBI:30616"/>
        <dbReference type="ChEBI" id="CHEBI:33019"/>
        <dbReference type="ChEBI" id="CHEBI:60039"/>
        <dbReference type="ChEBI" id="CHEBI:78442"/>
        <dbReference type="ChEBI" id="CHEBI:78532"/>
        <dbReference type="ChEBI" id="CHEBI:456215"/>
        <dbReference type="EC" id="6.1.1.15"/>
    </reaction>
</comment>
<evidence type="ECO:0000256" key="8">
    <source>
        <dbReference type="ARBA" id="ARBA00047671"/>
    </source>
</evidence>
<dbReference type="CDD" id="cd00862">
    <property type="entry name" value="ProRS_anticodon_zinc"/>
    <property type="match status" value="1"/>
</dbReference>
<sequence length="481" mass="55008">MHRKAENFSSWYSEVLLKAELIDYYDISGCYILRPWAFSMWEVVQQDLDKRIKSMGVKNCYFPLFVSEGALNAEKEHVEGFTPEVAWVTRSGSSNLTSPIAIRPTSETVIYPYMSKWIRSHRDLPLKINQWCNVIRWEFKHPTPFLRTREFLWQEGHTAHEKEEAARAEVLEVLDMYADVYKDLLAVPVIKGEKTRREKFAGADYTMSTEAFIPATGRGIQAATSHGLGQNFAKIFKIEFENESSQKCQVWQNCWGFTTRSLGIMIMLHGDDQGLVIPPRVAPVQVVLIPIMQEDCNAEQMKSDLVRMEEELKSRSVRTVIDDSSSRTPGWKYNHWEMKGVPLRLEYGPKDMQAGSVRLVRRDNRAKFDVSVEQLGEQVEKILQDIQQSLYESALRVQEEQTRKVTGLEEFMEAIGKGMMAVAPSCNREACEEAVEQETDAMLGSLKALCIPSQQDEVAEGTRCFACDQPATCHILWGKSY</sequence>
<dbReference type="InterPro" id="IPR006195">
    <property type="entry name" value="aa-tRNA-synth_II"/>
</dbReference>
<dbReference type="Pfam" id="PF00587">
    <property type="entry name" value="tRNA-synt_2b"/>
    <property type="match status" value="1"/>
</dbReference>
<dbReference type="FunFam" id="3.40.50.800:FF:000005">
    <property type="entry name" value="bifunctional glutamate/proline--tRNA ligase"/>
    <property type="match status" value="1"/>
</dbReference>
<dbReference type="InterPro" id="IPR002316">
    <property type="entry name" value="Pro-tRNA-ligase_IIa"/>
</dbReference>
<dbReference type="Gene3D" id="3.30.110.30">
    <property type="entry name" value="C-terminal domain of ProRS"/>
    <property type="match status" value="1"/>
</dbReference>
<dbReference type="EC" id="6.1.1.15" evidence="1"/>
<dbReference type="PROSITE" id="PS50862">
    <property type="entry name" value="AA_TRNA_LIGASE_II"/>
    <property type="match status" value="1"/>
</dbReference>
<dbReference type="PaxDb" id="55529-EKX33394"/>
<dbReference type="GO" id="GO:0006433">
    <property type="term" value="P:prolyl-tRNA aminoacylation"/>
    <property type="evidence" value="ECO:0007669"/>
    <property type="project" value="InterPro"/>
</dbReference>
<dbReference type="GO" id="GO:0017101">
    <property type="term" value="C:aminoacyl-tRNA synthetase multienzyme complex"/>
    <property type="evidence" value="ECO:0007669"/>
    <property type="project" value="TreeGrafter"/>
</dbReference>
<dbReference type="Gene3D" id="3.30.930.10">
    <property type="entry name" value="Bira Bifunctional Protein, Domain 2"/>
    <property type="match status" value="1"/>
</dbReference>
<dbReference type="Proteomes" id="UP000011087">
    <property type="component" value="Unassembled WGS sequence"/>
</dbReference>